<keyword evidence="2" id="KW-1185">Reference proteome</keyword>
<dbReference type="EMBL" id="BLJP01000036">
    <property type="protein sequence ID" value="GFE94908.1"/>
    <property type="molecule type" value="Genomic_DNA"/>
</dbReference>
<comment type="caution">
    <text evidence="1">The sequence shown here is derived from an EMBL/GenBank/DDBJ whole genome shotgun (WGS) entry which is preliminary data.</text>
</comment>
<sequence length="54" mass="5537">MKTHNATSTPAASACQPDAVRGNACQFTGIKGNEDGKHAAGLWPASLVRAEVSL</sequence>
<reference evidence="1 2" key="1">
    <citation type="journal article" date="2020" name="Cell Rep.">
        <title>Local necrotic cells trigger systemic immune activation via gut microbiome dysbiosis in Drosophila.</title>
        <authorList>
            <person name="Kosakamoto H."/>
            <person name="Yamauchi T."/>
            <person name="Akuzawa-Tokita Y."/>
            <person name="Nishimura K."/>
            <person name="Soga T."/>
            <person name="Murakami T."/>
            <person name="Mori H."/>
            <person name="Yamamoto K."/>
            <person name="Miyazaki R."/>
            <person name="Koto A."/>
            <person name="Miura M."/>
            <person name="Obata F."/>
        </authorList>
    </citation>
    <scope>NUCLEOTIDE SEQUENCE [LARGE SCALE GENOMIC DNA]</scope>
    <source>
        <strain evidence="1 2">Ai</strain>
    </source>
</reference>
<gene>
    <name evidence="1" type="ORF">DmAi_29670</name>
</gene>
<dbReference type="PROSITE" id="PS51257">
    <property type="entry name" value="PROKAR_LIPOPROTEIN"/>
    <property type="match status" value="1"/>
</dbReference>
<accession>A0A6V8IBB1</accession>
<dbReference type="AlphaFoldDB" id="A0A6V8IBB1"/>
<protein>
    <submittedName>
        <fullName evidence="1">Uncharacterized protein</fullName>
    </submittedName>
</protein>
<dbReference type="Proteomes" id="UP000548726">
    <property type="component" value="Unassembled WGS sequence"/>
</dbReference>
<evidence type="ECO:0000313" key="1">
    <source>
        <dbReference type="EMBL" id="GFE94908.1"/>
    </source>
</evidence>
<proteinExistence type="predicted"/>
<organism evidence="1 2">
    <name type="scientific">Acetobacter persici</name>
    <dbReference type="NCBI Taxonomy" id="1076596"/>
    <lineage>
        <taxon>Bacteria</taxon>
        <taxon>Pseudomonadati</taxon>
        <taxon>Pseudomonadota</taxon>
        <taxon>Alphaproteobacteria</taxon>
        <taxon>Acetobacterales</taxon>
        <taxon>Acetobacteraceae</taxon>
        <taxon>Acetobacter</taxon>
    </lineage>
</organism>
<evidence type="ECO:0000313" key="2">
    <source>
        <dbReference type="Proteomes" id="UP000548726"/>
    </source>
</evidence>
<name>A0A6V8IBB1_9PROT</name>